<sequence length="410" mass="44284">MNIASLRDQFPALNQDLNGRAPVFLDGPGGSQVPQSVLDAMTGYLGRFNANLGGAYFSSQRTTAVMQAAREAARDLLGARRAEEIIFGPNMTTLTFALSRAISRDWQAGDEVIVTALDHYSNVSSWMQAAADKGVTVHQIPLKADDCTLDYEALFAKLGPKTRLVALTHASNTTGSMVDVKRVVDAAHQAGALVWVDAVHFTPHELVDVQAIGCDFLACSAYKFFGPHLGMVCGRYQLLEALTPYKVEPATDLVPGKFETGTQSFEALAGFVAAVDYLAGVAGQGSDLPRRERLKASYQAIKQHEMALSQYFLERAATVPGLTLYGITDQTRLAERTPTFAFTLKGVANRAVSEAMANAGVCLGDGNFYALGLVRQLGLEESGIVRVGCMHYNSTEELGRFFDVLQDLVK</sequence>
<organism evidence="3 4">
    <name type="scientific">Gallaecimonas xiamenensis 3-C-1</name>
    <dbReference type="NCBI Taxonomy" id="745411"/>
    <lineage>
        <taxon>Bacteria</taxon>
        <taxon>Pseudomonadati</taxon>
        <taxon>Pseudomonadota</taxon>
        <taxon>Gammaproteobacteria</taxon>
        <taxon>Enterobacterales</taxon>
        <taxon>Gallaecimonadaceae</taxon>
        <taxon>Gallaecimonas</taxon>
    </lineage>
</organism>
<dbReference type="InterPro" id="IPR011340">
    <property type="entry name" value="Cys_dSase-rel"/>
</dbReference>
<evidence type="ECO:0000259" key="2">
    <source>
        <dbReference type="Pfam" id="PF00266"/>
    </source>
</evidence>
<accession>K2J7A2</accession>
<dbReference type="InterPro" id="IPR015422">
    <property type="entry name" value="PyrdxlP-dep_Trfase_small"/>
</dbReference>
<dbReference type="PATRIC" id="fig|745411.4.peg.2630"/>
<dbReference type="Proteomes" id="UP000006755">
    <property type="component" value="Unassembled WGS sequence"/>
</dbReference>
<dbReference type="RefSeq" id="WP_008485453.1">
    <property type="nucleotide sequence ID" value="NZ_AMRI01000019.1"/>
</dbReference>
<keyword evidence="1" id="KW-0663">Pyridoxal phosphate</keyword>
<dbReference type="PANTHER" id="PTHR43586:SF21">
    <property type="entry name" value="PYRIDOXAL PHOSPHATE (PLP)-DEPENDENT ASPARTATE AMINOTRANSFERASE SUPERFAMILY"/>
    <property type="match status" value="1"/>
</dbReference>
<dbReference type="InterPro" id="IPR015421">
    <property type="entry name" value="PyrdxlP-dep_Trfase_major"/>
</dbReference>
<dbReference type="SUPFAM" id="SSF53383">
    <property type="entry name" value="PLP-dependent transferases"/>
    <property type="match status" value="1"/>
</dbReference>
<dbReference type="eggNOG" id="COG0520">
    <property type="taxonomic scope" value="Bacteria"/>
</dbReference>
<dbReference type="InterPro" id="IPR000192">
    <property type="entry name" value="Aminotrans_V_dom"/>
</dbReference>
<reference evidence="3 4" key="1">
    <citation type="journal article" date="2012" name="J. Bacteriol.">
        <title>Genome Sequence of Gallaecimonas xiamenensis Type Strain 3-C-1.</title>
        <authorList>
            <person name="Lai Q."/>
            <person name="Wang L."/>
            <person name="Wang W."/>
            <person name="Shao Z."/>
        </authorList>
    </citation>
    <scope>NUCLEOTIDE SEQUENCE [LARGE SCALE GENOMIC DNA]</scope>
    <source>
        <strain evidence="3 4">3-C-1</strain>
    </source>
</reference>
<evidence type="ECO:0000256" key="1">
    <source>
        <dbReference type="ARBA" id="ARBA00022898"/>
    </source>
</evidence>
<feature type="domain" description="Aminotransferase class V" evidence="2">
    <location>
        <begin position="23"/>
        <end position="401"/>
    </location>
</feature>
<evidence type="ECO:0000313" key="3">
    <source>
        <dbReference type="EMBL" id="EKE70983.1"/>
    </source>
</evidence>
<name>K2J7A2_9GAMM</name>
<comment type="caution">
    <text evidence="3">The sequence shown here is derived from an EMBL/GenBank/DDBJ whole genome shotgun (WGS) entry which is preliminary data.</text>
</comment>
<dbReference type="PANTHER" id="PTHR43586">
    <property type="entry name" value="CYSTEINE DESULFURASE"/>
    <property type="match status" value="1"/>
</dbReference>
<keyword evidence="4" id="KW-1185">Reference proteome</keyword>
<evidence type="ECO:0000313" key="4">
    <source>
        <dbReference type="Proteomes" id="UP000006755"/>
    </source>
</evidence>
<dbReference type="EMBL" id="AMRI01000019">
    <property type="protein sequence ID" value="EKE70983.1"/>
    <property type="molecule type" value="Genomic_DNA"/>
</dbReference>
<dbReference type="Pfam" id="PF00266">
    <property type="entry name" value="Aminotran_5"/>
    <property type="match status" value="1"/>
</dbReference>
<dbReference type="NCBIfam" id="TIGR01976">
    <property type="entry name" value="am_tr_V_VC1184"/>
    <property type="match status" value="1"/>
</dbReference>
<gene>
    <name evidence="3" type="ORF">B3C1_13344</name>
</gene>
<dbReference type="Gene3D" id="3.90.1150.10">
    <property type="entry name" value="Aspartate Aminotransferase, domain 1"/>
    <property type="match status" value="1"/>
</dbReference>
<dbReference type="OrthoDB" id="7592443at2"/>
<protein>
    <submittedName>
        <fullName evidence="3">Cysteine desulfurase</fullName>
    </submittedName>
</protein>
<dbReference type="InterPro" id="IPR015424">
    <property type="entry name" value="PyrdxlP-dep_Trfase"/>
</dbReference>
<dbReference type="Gene3D" id="3.40.640.10">
    <property type="entry name" value="Type I PLP-dependent aspartate aminotransferase-like (Major domain)"/>
    <property type="match status" value="1"/>
</dbReference>
<dbReference type="AlphaFoldDB" id="K2J7A2"/>
<proteinExistence type="predicted"/>
<dbReference type="STRING" id="745411.B3C1_13344"/>